<feature type="region of interest" description="Disordered" evidence="1">
    <location>
        <begin position="125"/>
        <end position="224"/>
    </location>
</feature>
<gene>
    <name evidence="2" type="ORF">BDP55DRAFT_710633</name>
</gene>
<dbReference type="RefSeq" id="XP_060435719.1">
    <property type="nucleotide sequence ID" value="XM_060578160.1"/>
</dbReference>
<feature type="compositionally biased region" description="Polar residues" evidence="1">
    <location>
        <begin position="207"/>
        <end position="216"/>
    </location>
</feature>
<proteinExistence type="predicted"/>
<dbReference type="Proteomes" id="UP001224890">
    <property type="component" value="Unassembled WGS sequence"/>
</dbReference>
<sequence length="224" mass="24625">MTVGHERWRGTARCGAPGFNKRDGKTGRAEKAASLGRLTVGSSAHSEGSTFSQIHVMVRARLRRNDSGTLWYRAGHHKTSFSDQAQAPLESELPYKAYPVSGSSLAAVTLDYDRALIRKRKDAWLPGRGASRPRPVAEITATPTRGSRGTGQSQPESGSPTSTVLCIHTDTDRQPNTDQELKRDRAIQCPIRRSRCEHWDGLGQGERTGTASNKQNSAEERDMR</sequence>
<name>A0AAJ0AX93_9PEZI</name>
<organism evidence="2 3">
    <name type="scientific">Colletotrichum godetiae</name>
    <dbReference type="NCBI Taxonomy" id="1209918"/>
    <lineage>
        <taxon>Eukaryota</taxon>
        <taxon>Fungi</taxon>
        <taxon>Dikarya</taxon>
        <taxon>Ascomycota</taxon>
        <taxon>Pezizomycotina</taxon>
        <taxon>Sordariomycetes</taxon>
        <taxon>Hypocreomycetidae</taxon>
        <taxon>Glomerellales</taxon>
        <taxon>Glomerellaceae</taxon>
        <taxon>Colletotrichum</taxon>
        <taxon>Colletotrichum acutatum species complex</taxon>
    </lineage>
</organism>
<feature type="compositionally biased region" description="Polar residues" evidence="1">
    <location>
        <begin position="141"/>
        <end position="164"/>
    </location>
</feature>
<accession>A0AAJ0AX93</accession>
<evidence type="ECO:0000256" key="1">
    <source>
        <dbReference type="SAM" id="MobiDB-lite"/>
    </source>
</evidence>
<feature type="compositionally biased region" description="Basic and acidic residues" evidence="1">
    <location>
        <begin position="169"/>
        <end position="186"/>
    </location>
</feature>
<keyword evidence="3" id="KW-1185">Reference proteome</keyword>
<protein>
    <submittedName>
        <fullName evidence="2">Uncharacterized protein</fullName>
    </submittedName>
</protein>
<evidence type="ECO:0000313" key="2">
    <source>
        <dbReference type="EMBL" id="KAK1699962.1"/>
    </source>
</evidence>
<reference evidence="2" key="1">
    <citation type="submission" date="2021-06" db="EMBL/GenBank/DDBJ databases">
        <title>Comparative genomics, transcriptomics and evolutionary studies reveal genomic signatures of adaptation to plant cell wall in hemibiotrophic fungi.</title>
        <authorList>
            <consortium name="DOE Joint Genome Institute"/>
            <person name="Baroncelli R."/>
            <person name="Diaz J.F."/>
            <person name="Benocci T."/>
            <person name="Peng M."/>
            <person name="Battaglia E."/>
            <person name="Haridas S."/>
            <person name="Andreopoulos W."/>
            <person name="Labutti K."/>
            <person name="Pangilinan J."/>
            <person name="Floch G.L."/>
            <person name="Makela M.R."/>
            <person name="Henrissat B."/>
            <person name="Grigoriev I.V."/>
            <person name="Crouch J.A."/>
            <person name="De Vries R.P."/>
            <person name="Sukno S.A."/>
            <person name="Thon M.R."/>
        </authorList>
    </citation>
    <scope>NUCLEOTIDE SEQUENCE</scope>
    <source>
        <strain evidence="2">CBS 193.32</strain>
    </source>
</reference>
<evidence type="ECO:0000313" key="3">
    <source>
        <dbReference type="Proteomes" id="UP001224890"/>
    </source>
</evidence>
<dbReference type="GeneID" id="85462686"/>
<comment type="caution">
    <text evidence="2">The sequence shown here is derived from an EMBL/GenBank/DDBJ whole genome shotgun (WGS) entry which is preliminary data.</text>
</comment>
<dbReference type="AlphaFoldDB" id="A0AAJ0AX93"/>
<feature type="region of interest" description="Disordered" evidence="1">
    <location>
        <begin position="1"/>
        <end position="27"/>
    </location>
</feature>
<dbReference type="EMBL" id="JAHMHR010000003">
    <property type="protein sequence ID" value="KAK1699962.1"/>
    <property type="molecule type" value="Genomic_DNA"/>
</dbReference>